<dbReference type="PANTHER" id="PTHR43077">
    <property type="entry name" value="TRANSPORT PERMEASE YVFS-RELATED"/>
    <property type="match status" value="1"/>
</dbReference>
<dbReference type="eggNOG" id="COG1511">
    <property type="taxonomic scope" value="Bacteria"/>
</dbReference>
<feature type="transmembrane region" description="Helical" evidence="5">
    <location>
        <begin position="765"/>
        <end position="788"/>
    </location>
</feature>
<dbReference type="InterPro" id="IPR017500">
    <property type="entry name" value="Phage_infect_YhgE_N"/>
</dbReference>
<keyword evidence="3 5" id="KW-1133">Transmembrane helix</keyword>
<dbReference type="HOGENOM" id="CLU_004534_2_0_11"/>
<feature type="transmembrane region" description="Helical" evidence="5">
    <location>
        <begin position="21"/>
        <end position="44"/>
    </location>
</feature>
<evidence type="ECO:0000313" key="8">
    <source>
        <dbReference type="Proteomes" id="UP000029914"/>
    </source>
</evidence>
<sequence length="846" mass="89126">MNTIWTILTRDLRRIAGTPKVWIVVVGVMILPALYAWFNIAAFWDPYGNTSNIAIAVVNEDEGANSELTGPLDVGEQLVSQLEQNDGLGWQVMDRAAADDAVRSGDVYATIIVPEDFSAGIVSIFDPPYTQPALIYQVNEKLSAIGPQITNQGASGVDTQINSTLKQVVAEAVTTELSNSGGELGDRLESAGTNAEGGFAEAAGTVADAQAEIQRIQASLNGADPAIAAAQDSLRSADTTLADAQDTLVRVQSIMTDVQRETTKFADTATEAYVEGTTSLADGTVEANNAVTSVTGELQRASAGIDSATREAQNVVGQTGAAIDQVQGLLDSGILSPAAAAPLQEALTGLQDRNATSQQLVDDLGALNSDAAATTAAVDDAAQALADATVDTRDSARGVQETLRGLPALNAAVNRVNTTAGSFAGTLSGQQIILRESVSLLDGVRTQIDSSTAVLASFGEDLAGIEDSLGTAQSDVALLTSASQDGVLREVDSLDSASISRFFASPTEVTENAVFPVNSYGSQMAALFTNLSLWVGAFMIMLIFRTEVETAGLRRVTVSGAYLGRYLLLGLLAVGQGLVVAVGDLLLGVQTVNAPVFVLSCVIIGQAYLAIVYGLVSALGNMGTVIAVVLAFIQIPGASGLYPIEMTPDFFQAIYPLLPFTHGINALRETIGGFYGHHYLLQLAILMLMGVVAFFTGMVARRGLSSVKRTVNAQLAEGGLVISDQVQVVGSGYRLVDIVHALRDRDEFRDSVDRRWKTLRDHYSTILRSIIAFGVLGVVLLGGLAGLFPEQKTVLFGLLCLWFLLLAGGIAFTEYTRLSFARARELAELSESELRASAREGNEVKA</sequence>
<dbReference type="KEGG" id="cdo:CDOO_05000"/>
<dbReference type="PANTHER" id="PTHR43077:SF10">
    <property type="entry name" value="TRANSPORT PERMEASE PROTEIN"/>
    <property type="match status" value="1"/>
</dbReference>
<feature type="domain" description="ABC-2 type transporter transmembrane" evidence="6">
    <location>
        <begin position="25"/>
        <end position="166"/>
    </location>
</feature>
<keyword evidence="8" id="KW-1185">Reference proteome</keyword>
<dbReference type="Gene3D" id="3.40.1710.10">
    <property type="entry name" value="abc type-2 transporter like domain"/>
    <property type="match status" value="1"/>
</dbReference>
<feature type="domain" description="ABC-2 type transporter transmembrane" evidence="6">
    <location>
        <begin position="503"/>
        <end position="696"/>
    </location>
</feature>
<dbReference type="RefSeq" id="WP_018023025.1">
    <property type="nucleotide sequence ID" value="NZ_AQUX01000022.1"/>
</dbReference>
<dbReference type="STRING" id="558173.CDOO_05000"/>
<dbReference type="NCBIfam" id="TIGR03061">
    <property type="entry name" value="pip_yhgE_Nterm"/>
    <property type="match status" value="1"/>
</dbReference>
<accession>A0A097IEY2</accession>
<dbReference type="InterPro" id="IPR013525">
    <property type="entry name" value="ABC2_TM"/>
</dbReference>
<keyword evidence="2 5" id="KW-0812">Transmembrane</keyword>
<organism evidence="7 8">
    <name type="scientific">Corynebacterium doosanense CAU 212 = DSM 45436</name>
    <dbReference type="NCBI Taxonomy" id="558173"/>
    <lineage>
        <taxon>Bacteria</taxon>
        <taxon>Bacillati</taxon>
        <taxon>Actinomycetota</taxon>
        <taxon>Actinomycetes</taxon>
        <taxon>Mycobacteriales</taxon>
        <taxon>Corynebacteriaceae</taxon>
        <taxon>Corynebacterium</taxon>
    </lineage>
</organism>
<evidence type="ECO:0000256" key="5">
    <source>
        <dbReference type="SAM" id="Phobius"/>
    </source>
</evidence>
<dbReference type="Proteomes" id="UP000029914">
    <property type="component" value="Chromosome"/>
</dbReference>
<evidence type="ECO:0000256" key="2">
    <source>
        <dbReference type="ARBA" id="ARBA00022692"/>
    </source>
</evidence>
<gene>
    <name evidence="7" type="ORF">CDOO_05000</name>
</gene>
<keyword evidence="4 5" id="KW-0472">Membrane</keyword>
<dbReference type="InterPro" id="IPR017501">
    <property type="entry name" value="Phage_infect_YhgE_C"/>
</dbReference>
<feature type="transmembrane region" description="Helical" evidence="5">
    <location>
        <begin position="594"/>
        <end position="616"/>
    </location>
</feature>
<dbReference type="Pfam" id="PF12698">
    <property type="entry name" value="ABC2_membrane_3"/>
    <property type="match status" value="2"/>
</dbReference>
<evidence type="ECO:0000256" key="3">
    <source>
        <dbReference type="ARBA" id="ARBA00022989"/>
    </source>
</evidence>
<protein>
    <submittedName>
        <fullName evidence="7">Membrane protein</fullName>
    </submittedName>
</protein>
<comment type="subcellular location">
    <subcellularLocation>
        <location evidence="1">Membrane</location>
        <topology evidence="1">Multi-pass membrane protein</topology>
    </subcellularLocation>
</comment>
<proteinExistence type="predicted"/>
<dbReference type="GO" id="GO:0140359">
    <property type="term" value="F:ABC-type transporter activity"/>
    <property type="evidence" value="ECO:0007669"/>
    <property type="project" value="InterPro"/>
</dbReference>
<evidence type="ECO:0000259" key="6">
    <source>
        <dbReference type="Pfam" id="PF12698"/>
    </source>
</evidence>
<feature type="transmembrane region" description="Helical" evidence="5">
    <location>
        <begin position="566"/>
        <end position="588"/>
    </location>
</feature>
<dbReference type="GO" id="GO:0016020">
    <property type="term" value="C:membrane"/>
    <property type="evidence" value="ECO:0007669"/>
    <property type="project" value="UniProtKB-SubCell"/>
</dbReference>
<feature type="transmembrane region" description="Helical" evidence="5">
    <location>
        <begin position="679"/>
        <end position="700"/>
    </location>
</feature>
<dbReference type="EMBL" id="CP006764">
    <property type="protein sequence ID" value="AIT60683.1"/>
    <property type="molecule type" value="Genomic_DNA"/>
</dbReference>
<evidence type="ECO:0000313" key="7">
    <source>
        <dbReference type="EMBL" id="AIT60683.1"/>
    </source>
</evidence>
<dbReference type="InterPro" id="IPR051328">
    <property type="entry name" value="T7SS_ABC-Transporter"/>
</dbReference>
<dbReference type="NCBIfam" id="TIGR03062">
    <property type="entry name" value="pip_yhgE_Cterm"/>
    <property type="match status" value="1"/>
</dbReference>
<reference evidence="7 8" key="1">
    <citation type="submission" date="2013-09" db="EMBL/GenBank/DDBJ databases">
        <title>Complete genome sequence of Corynebacterium doosanense CAU 212(T) (=DSM 45436(T)), isolated from activated sludge.</title>
        <authorList>
            <person name="Schaffert L."/>
            <person name="Albersmeier A."/>
            <person name="Kalinowski J."/>
            <person name="Ruckert C."/>
        </authorList>
    </citation>
    <scope>NUCLEOTIDE SEQUENCE [LARGE SCALE GENOMIC DNA]</scope>
    <source>
        <strain evidence="7 8">CAU 212</strain>
    </source>
</reference>
<feature type="transmembrane region" description="Helical" evidence="5">
    <location>
        <begin position="623"/>
        <end position="642"/>
    </location>
</feature>
<evidence type="ECO:0000256" key="4">
    <source>
        <dbReference type="ARBA" id="ARBA00023136"/>
    </source>
</evidence>
<name>A0A097IEY2_9CORY</name>
<evidence type="ECO:0000256" key="1">
    <source>
        <dbReference type="ARBA" id="ARBA00004141"/>
    </source>
</evidence>
<feature type="transmembrane region" description="Helical" evidence="5">
    <location>
        <begin position="524"/>
        <end position="545"/>
    </location>
</feature>
<dbReference type="AlphaFoldDB" id="A0A097IEY2"/>
<feature type="transmembrane region" description="Helical" evidence="5">
    <location>
        <begin position="794"/>
        <end position="815"/>
    </location>
</feature>